<evidence type="ECO:0000313" key="1">
    <source>
        <dbReference type="EMBL" id="SLN65034.1"/>
    </source>
</evidence>
<dbReference type="Proteomes" id="UP000193570">
    <property type="component" value="Unassembled WGS sequence"/>
</dbReference>
<sequence>MKPLVLHAGLQKTGTSGIQLMLNGAGPALARAGHVYPALPDGAGGAVGAGPFRHNCIAGSFADYPSEFARLCPEALQDLRKTLLRSESVPILSAEEFSRQRDFGPLGAFLEGFAVHVVLYLRPQDRFAEALYNQRNKILLRRRSERLLDPDLGRAAGLHRFLAEEGYGRILDAQGLVQRIEEGLRPARLTLRLYTPEALRGGDACRDFLDVVGVPEQGVTLPGHATNRNVANRHFAHIRRTLRARGPEAAQALVDALAARLEAGDDLSGSHALLRRDDRARLLGVYRSGNRALERRFGLSPIGTTPRHILPAPAAPQVRAAGAGGA</sequence>
<dbReference type="OrthoDB" id="547419at2"/>
<reference evidence="1 2" key="1">
    <citation type="submission" date="2017-03" db="EMBL/GenBank/DDBJ databases">
        <authorList>
            <person name="Afonso C.L."/>
            <person name="Miller P.J."/>
            <person name="Scott M.A."/>
            <person name="Spackman E."/>
            <person name="Goraichik I."/>
            <person name="Dimitrov K.M."/>
            <person name="Suarez D.L."/>
            <person name="Swayne D.E."/>
        </authorList>
    </citation>
    <scope>NUCLEOTIDE SEQUENCE [LARGE SCALE GENOMIC DNA]</scope>
    <source>
        <strain evidence="1 2">CECT 8625</strain>
    </source>
</reference>
<name>A0A1X6ZY24_9RHOB</name>
<gene>
    <name evidence="1" type="ORF">ROJ8625_03311</name>
</gene>
<keyword evidence="2" id="KW-1185">Reference proteome</keyword>
<evidence type="ECO:0000313" key="2">
    <source>
        <dbReference type="Proteomes" id="UP000193570"/>
    </source>
</evidence>
<accession>A0A1X6ZY24</accession>
<dbReference type="RefSeq" id="WP_085792996.1">
    <property type="nucleotide sequence ID" value="NZ_FWFK01000006.1"/>
</dbReference>
<protein>
    <submittedName>
        <fullName evidence="1">Uncharacterized protein</fullName>
    </submittedName>
</protein>
<dbReference type="AlphaFoldDB" id="A0A1X6ZY24"/>
<organism evidence="1 2">
    <name type="scientific">Roseivivax jejudonensis</name>
    <dbReference type="NCBI Taxonomy" id="1529041"/>
    <lineage>
        <taxon>Bacteria</taxon>
        <taxon>Pseudomonadati</taxon>
        <taxon>Pseudomonadota</taxon>
        <taxon>Alphaproteobacteria</taxon>
        <taxon>Rhodobacterales</taxon>
        <taxon>Roseobacteraceae</taxon>
        <taxon>Roseivivax</taxon>
    </lineage>
</organism>
<proteinExistence type="predicted"/>
<dbReference type="EMBL" id="FWFK01000006">
    <property type="protein sequence ID" value="SLN65034.1"/>
    <property type="molecule type" value="Genomic_DNA"/>
</dbReference>